<dbReference type="InterPro" id="IPR051164">
    <property type="entry name" value="NmrA-like_oxidored"/>
</dbReference>
<comment type="similarity">
    <text evidence="1">Belongs to the NmrA-type oxidoreductase family.</text>
</comment>
<reference evidence="4 5" key="1">
    <citation type="submission" date="2016-07" db="EMBL/GenBank/DDBJ databases">
        <title>Pervasive Adenine N6-methylation of Active Genes in Fungi.</title>
        <authorList>
            <consortium name="DOE Joint Genome Institute"/>
            <person name="Mondo S.J."/>
            <person name="Dannebaum R.O."/>
            <person name="Kuo R.C."/>
            <person name="Labutti K."/>
            <person name="Haridas S."/>
            <person name="Kuo A."/>
            <person name="Salamov A."/>
            <person name="Ahrendt S.R."/>
            <person name="Lipzen A."/>
            <person name="Sullivan W."/>
            <person name="Andreopoulos W.B."/>
            <person name="Clum A."/>
            <person name="Lindquist E."/>
            <person name="Daum C."/>
            <person name="Ramamoorthy G.K."/>
            <person name="Gryganskyi A."/>
            <person name="Culley D."/>
            <person name="Magnuson J.K."/>
            <person name="James T.Y."/>
            <person name="O'Malley M.A."/>
            <person name="Stajich J.E."/>
            <person name="Spatafora J.W."/>
            <person name="Visel A."/>
            <person name="Grigoriev I.V."/>
        </authorList>
    </citation>
    <scope>NUCLEOTIDE SEQUENCE [LARGE SCALE GENOMIC DNA]</scope>
    <source>
        <strain evidence="4 5">NRRL 3116</strain>
    </source>
</reference>
<dbReference type="GeneID" id="33562908"/>
<gene>
    <name evidence="4" type="ORF">BCR41DRAFT_312025</name>
</gene>
<name>A0A1Y2GAZ3_9FUNG</name>
<keyword evidence="2" id="KW-0521">NADP</keyword>
<sequence>MEPSPKILAVIGATGQQGGSVINYVLNHPELSKQFKLRAVTRNPSKPEAQALKERGVEVVKGDLYDKESLSNAFRGAHTVFSPSFTSFDDSLYAKEIIQGKNLADAAVNAGAQYMIFTTLCHAGDISHGKYRDLDILNVKADIEKYIRSLSIKSAFFAPSMFYQNLGMFYLAPRPQDDGTFAIFNVSSPQSVFPFFDVVGDAGKFVGAILMEPDKFEGKILYAAAERRTFEEMAEMVSKATGKTVQYKQLSVDEYEGVLTPTPAQIFSHKMFFMEEYGYFGPEERERIEWSTKNIHDKLTTLEEYLQKNPLHL</sequence>
<dbReference type="InterPro" id="IPR008030">
    <property type="entry name" value="NmrA-like"/>
</dbReference>
<dbReference type="RefSeq" id="XP_021877319.1">
    <property type="nucleotide sequence ID" value="XM_022021064.1"/>
</dbReference>
<evidence type="ECO:0000313" key="4">
    <source>
        <dbReference type="EMBL" id="ORZ05938.1"/>
    </source>
</evidence>
<dbReference type="Gene3D" id="3.90.25.10">
    <property type="entry name" value="UDP-galactose 4-epimerase, domain 1"/>
    <property type="match status" value="1"/>
</dbReference>
<dbReference type="InParanoid" id="A0A1Y2GAZ3"/>
<dbReference type="Gene3D" id="3.40.50.720">
    <property type="entry name" value="NAD(P)-binding Rossmann-like Domain"/>
    <property type="match status" value="1"/>
</dbReference>
<protein>
    <recommendedName>
        <fullName evidence="3">NmrA-like domain-containing protein</fullName>
    </recommendedName>
</protein>
<dbReference type="Pfam" id="PF05368">
    <property type="entry name" value="NmrA"/>
    <property type="match status" value="1"/>
</dbReference>
<dbReference type="OrthoDB" id="419598at2759"/>
<dbReference type="CDD" id="cd05251">
    <property type="entry name" value="NmrA_like_SDR_a"/>
    <property type="match status" value="1"/>
</dbReference>
<organism evidence="4 5">
    <name type="scientific">Lobosporangium transversale</name>
    <dbReference type="NCBI Taxonomy" id="64571"/>
    <lineage>
        <taxon>Eukaryota</taxon>
        <taxon>Fungi</taxon>
        <taxon>Fungi incertae sedis</taxon>
        <taxon>Mucoromycota</taxon>
        <taxon>Mortierellomycotina</taxon>
        <taxon>Mortierellomycetes</taxon>
        <taxon>Mortierellales</taxon>
        <taxon>Mortierellaceae</taxon>
        <taxon>Lobosporangium</taxon>
    </lineage>
</organism>
<dbReference type="PANTHER" id="PTHR42748:SF11">
    <property type="entry name" value="NMRA-LIKE DOMAIN-CONTAINING PROTEIN"/>
    <property type="match status" value="1"/>
</dbReference>
<keyword evidence="5" id="KW-1185">Reference proteome</keyword>
<dbReference type="STRING" id="64571.A0A1Y2GAZ3"/>
<evidence type="ECO:0000256" key="2">
    <source>
        <dbReference type="ARBA" id="ARBA00022857"/>
    </source>
</evidence>
<dbReference type="EMBL" id="MCFF01000048">
    <property type="protein sequence ID" value="ORZ05938.1"/>
    <property type="molecule type" value="Genomic_DNA"/>
</dbReference>
<dbReference type="SUPFAM" id="SSF51735">
    <property type="entry name" value="NAD(P)-binding Rossmann-fold domains"/>
    <property type="match status" value="1"/>
</dbReference>
<accession>A0A1Y2GAZ3</accession>
<dbReference type="PANTHER" id="PTHR42748">
    <property type="entry name" value="NITROGEN METABOLITE REPRESSION PROTEIN NMRA FAMILY MEMBER"/>
    <property type="match status" value="1"/>
</dbReference>
<dbReference type="InterPro" id="IPR036291">
    <property type="entry name" value="NAD(P)-bd_dom_sf"/>
</dbReference>
<evidence type="ECO:0000259" key="3">
    <source>
        <dbReference type="Pfam" id="PF05368"/>
    </source>
</evidence>
<feature type="domain" description="NmrA-like" evidence="3">
    <location>
        <begin position="6"/>
        <end position="306"/>
    </location>
</feature>
<dbReference type="GO" id="GO:0005634">
    <property type="term" value="C:nucleus"/>
    <property type="evidence" value="ECO:0007669"/>
    <property type="project" value="TreeGrafter"/>
</dbReference>
<comment type="caution">
    <text evidence="4">The sequence shown here is derived from an EMBL/GenBank/DDBJ whole genome shotgun (WGS) entry which is preliminary data.</text>
</comment>
<proteinExistence type="inferred from homology"/>
<evidence type="ECO:0000313" key="5">
    <source>
        <dbReference type="Proteomes" id="UP000193648"/>
    </source>
</evidence>
<evidence type="ECO:0000256" key="1">
    <source>
        <dbReference type="ARBA" id="ARBA00006328"/>
    </source>
</evidence>
<dbReference type="Proteomes" id="UP000193648">
    <property type="component" value="Unassembled WGS sequence"/>
</dbReference>
<dbReference type="AlphaFoldDB" id="A0A1Y2GAZ3"/>